<sequence>MKRKYTRKFIIIFALTLLYSAFNIGLLAFINSYILSLENADYKILLFFIALLVGFFLSTYVVRYIVASINNSIVYELRVRFVMRVINSKMIFDEKKPKILASLSKDISSISNGFMRLSDALQGAILLFLSFFYFAYLSKELSLFVIVWFCLIGVFVYFLIDKARKNYTLSRQSDDMLYKDYEDLLGGFKELRINQKRSNHFLEQFFQNANLQKTSNTNAEIYGSLSGNFINVMMLGGIGIVMYLCLAMGVSDFKTATTVCLSMMFLRAPFMMMIASIPSILVAKISLDKIKELNLISFDEKSFSQVANAMKWQKIELKNISFAYDDKFVLKDVNLEIKKGEILFLVGENGSGKSTLFLLLCGLLRPSSGEILVDDKVLDESMIKDFQNSVSVVFSDFYLMGEILEKDDEVFEFWLNTLKMQDKVSLICQNDKAKFSSLNLSLGQRKRLALLQALLEKKDFLMLDEFAADQDPEFRNYFYNQILPLLKKRGVSVFAISHDDRYFEVADKVYKIQNGKVSKI</sequence>
<evidence type="ECO:0000256" key="1">
    <source>
        <dbReference type="ARBA" id="ARBA00004651"/>
    </source>
</evidence>
<name>A0A128ECM5_9BACT</name>
<dbReference type="AlphaFoldDB" id="A0A128ECM5"/>
<dbReference type="OrthoDB" id="9760776at2"/>
<evidence type="ECO:0000256" key="2">
    <source>
        <dbReference type="ARBA" id="ARBA00022692"/>
    </source>
</evidence>
<protein>
    <submittedName>
        <fullName evidence="10">ABC transporter ATP-binding protein YojI</fullName>
    </submittedName>
</protein>
<dbReference type="SMART" id="SM00382">
    <property type="entry name" value="AAA"/>
    <property type="match status" value="1"/>
</dbReference>
<dbReference type="PANTHER" id="PTHR24221">
    <property type="entry name" value="ATP-BINDING CASSETTE SUB-FAMILY B"/>
    <property type="match status" value="1"/>
</dbReference>
<dbReference type="Gene3D" id="3.40.50.300">
    <property type="entry name" value="P-loop containing nucleotide triphosphate hydrolases"/>
    <property type="match status" value="1"/>
</dbReference>
<feature type="transmembrane region" description="Helical" evidence="7">
    <location>
        <begin position="270"/>
        <end position="287"/>
    </location>
</feature>
<dbReference type="SUPFAM" id="SSF52540">
    <property type="entry name" value="P-loop containing nucleoside triphosphate hydrolases"/>
    <property type="match status" value="1"/>
</dbReference>
<feature type="transmembrane region" description="Helical" evidence="7">
    <location>
        <begin position="141"/>
        <end position="160"/>
    </location>
</feature>
<dbReference type="Proteomes" id="UP000069632">
    <property type="component" value="Unassembled WGS sequence"/>
</dbReference>
<keyword evidence="4 10" id="KW-0067">ATP-binding</keyword>
<dbReference type="GO" id="GO:0005524">
    <property type="term" value="F:ATP binding"/>
    <property type="evidence" value="ECO:0007669"/>
    <property type="project" value="UniProtKB-KW"/>
</dbReference>
<feature type="transmembrane region" description="Helical" evidence="7">
    <location>
        <begin position="9"/>
        <end position="30"/>
    </location>
</feature>
<feature type="transmembrane region" description="Helical" evidence="7">
    <location>
        <begin position="42"/>
        <end position="62"/>
    </location>
</feature>
<evidence type="ECO:0000259" key="9">
    <source>
        <dbReference type="PROSITE" id="PS50929"/>
    </source>
</evidence>
<evidence type="ECO:0000256" key="5">
    <source>
        <dbReference type="ARBA" id="ARBA00022989"/>
    </source>
</evidence>
<evidence type="ECO:0000256" key="4">
    <source>
        <dbReference type="ARBA" id="ARBA00022840"/>
    </source>
</evidence>
<accession>A0A128ECM5</accession>
<dbReference type="PROSITE" id="PS50929">
    <property type="entry name" value="ABC_TM1F"/>
    <property type="match status" value="1"/>
</dbReference>
<dbReference type="InterPro" id="IPR003593">
    <property type="entry name" value="AAA+_ATPase"/>
</dbReference>
<dbReference type="Pfam" id="PF00005">
    <property type="entry name" value="ABC_tran"/>
    <property type="match status" value="1"/>
</dbReference>
<dbReference type="InterPro" id="IPR003439">
    <property type="entry name" value="ABC_transporter-like_ATP-bd"/>
</dbReference>
<feature type="domain" description="ABC transmembrane type-1" evidence="9">
    <location>
        <begin position="9"/>
        <end position="280"/>
    </location>
</feature>
<reference evidence="10 11" key="1">
    <citation type="submission" date="2016-02" db="EMBL/GenBank/DDBJ databases">
        <authorList>
            <consortium name="Pathogen Informatics"/>
        </authorList>
    </citation>
    <scope>NUCLEOTIDE SEQUENCE [LARGE SCALE GENOMIC DNA]</scope>
    <source>
        <strain evidence="10 11">RC20</strain>
    </source>
</reference>
<keyword evidence="3" id="KW-0547">Nucleotide-binding</keyword>
<evidence type="ECO:0000259" key="8">
    <source>
        <dbReference type="PROSITE" id="PS50893"/>
    </source>
</evidence>
<organism evidence="10 11">
    <name type="scientific">Campylobacter geochelonis</name>
    <dbReference type="NCBI Taxonomy" id="1780362"/>
    <lineage>
        <taxon>Bacteria</taxon>
        <taxon>Pseudomonadati</taxon>
        <taxon>Campylobacterota</taxon>
        <taxon>Epsilonproteobacteria</taxon>
        <taxon>Campylobacterales</taxon>
        <taxon>Campylobacteraceae</taxon>
        <taxon>Campylobacter</taxon>
    </lineage>
</organism>
<keyword evidence="11" id="KW-1185">Reference proteome</keyword>
<dbReference type="SUPFAM" id="SSF90123">
    <property type="entry name" value="ABC transporter transmembrane region"/>
    <property type="match status" value="1"/>
</dbReference>
<evidence type="ECO:0000256" key="7">
    <source>
        <dbReference type="SAM" id="Phobius"/>
    </source>
</evidence>
<dbReference type="GO" id="GO:0140359">
    <property type="term" value="F:ABC-type transporter activity"/>
    <property type="evidence" value="ECO:0007669"/>
    <property type="project" value="InterPro"/>
</dbReference>
<comment type="subcellular location">
    <subcellularLocation>
        <location evidence="1">Cell membrane</location>
        <topology evidence="1">Multi-pass membrane protein</topology>
    </subcellularLocation>
</comment>
<dbReference type="InterPro" id="IPR017871">
    <property type="entry name" value="ABC_transporter-like_CS"/>
</dbReference>
<dbReference type="PANTHER" id="PTHR24221:SF654">
    <property type="entry name" value="ATP-BINDING CASSETTE SUB-FAMILY B MEMBER 6"/>
    <property type="match status" value="1"/>
</dbReference>
<dbReference type="RefSeq" id="WP_075540019.1">
    <property type="nucleotide sequence ID" value="NZ_CP053844.1"/>
</dbReference>
<dbReference type="InterPro" id="IPR039421">
    <property type="entry name" value="Type_1_exporter"/>
</dbReference>
<dbReference type="EMBL" id="FIZP01000001">
    <property type="protein sequence ID" value="CZE46746.1"/>
    <property type="molecule type" value="Genomic_DNA"/>
</dbReference>
<evidence type="ECO:0000256" key="6">
    <source>
        <dbReference type="ARBA" id="ARBA00023136"/>
    </source>
</evidence>
<dbReference type="InterPro" id="IPR027417">
    <property type="entry name" value="P-loop_NTPase"/>
</dbReference>
<dbReference type="PROSITE" id="PS50893">
    <property type="entry name" value="ABC_TRANSPORTER_2"/>
    <property type="match status" value="1"/>
</dbReference>
<keyword evidence="2 7" id="KW-0812">Transmembrane</keyword>
<dbReference type="GO" id="GO:0034040">
    <property type="term" value="F:ATPase-coupled lipid transmembrane transporter activity"/>
    <property type="evidence" value="ECO:0007669"/>
    <property type="project" value="TreeGrafter"/>
</dbReference>
<dbReference type="InterPro" id="IPR011527">
    <property type="entry name" value="ABC1_TM_dom"/>
</dbReference>
<dbReference type="PROSITE" id="PS00211">
    <property type="entry name" value="ABC_TRANSPORTER_1"/>
    <property type="match status" value="1"/>
</dbReference>
<feature type="domain" description="ABC transporter" evidence="8">
    <location>
        <begin position="315"/>
        <end position="520"/>
    </location>
</feature>
<dbReference type="GO" id="GO:0016887">
    <property type="term" value="F:ATP hydrolysis activity"/>
    <property type="evidence" value="ECO:0007669"/>
    <property type="project" value="InterPro"/>
</dbReference>
<dbReference type="GO" id="GO:0005886">
    <property type="term" value="C:plasma membrane"/>
    <property type="evidence" value="ECO:0007669"/>
    <property type="project" value="UniProtKB-SubCell"/>
</dbReference>
<keyword evidence="5 7" id="KW-1133">Transmembrane helix</keyword>
<gene>
    <name evidence="10" type="primary">yojI</name>
    <name evidence="10" type="ORF">ERS672216_00534</name>
</gene>
<keyword evidence="6 7" id="KW-0472">Membrane</keyword>
<dbReference type="Gene3D" id="1.20.1560.10">
    <property type="entry name" value="ABC transporter type 1, transmembrane domain"/>
    <property type="match status" value="1"/>
</dbReference>
<evidence type="ECO:0000256" key="3">
    <source>
        <dbReference type="ARBA" id="ARBA00022741"/>
    </source>
</evidence>
<feature type="transmembrane region" description="Helical" evidence="7">
    <location>
        <begin position="229"/>
        <end position="250"/>
    </location>
</feature>
<dbReference type="InterPro" id="IPR036640">
    <property type="entry name" value="ABC1_TM_sf"/>
</dbReference>
<feature type="transmembrane region" description="Helical" evidence="7">
    <location>
        <begin position="114"/>
        <end position="135"/>
    </location>
</feature>
<proteinExistence type="predicted"/>
<evidence type="ECO:0000313" key="10">
    <source>
        <dbReference type="EMBL" id="CZE46746.1"/>
    </source>
</evidence>
<evidence type="ECO:0000313" key="11">
    <source>
        <dbReference type="Proteomes" id="UP000069632"/>
    </source>
</evidence>